<keyword evidence="1" id="KW-1185">Reference proteome</keyword>
<dbReference type="AlphaFoldDB" id="A0A914Q4E2"/>
<protein>
    <submittedName>
        <fullName evidence="2">Uncharacterized protein</fullName>
    </submittedName>
</protein>
<sequence length="113" mass="12204">MFDLVRNVLLYNILDGVTDVIYVRSSIYPGTHELHGHIIIPGLAGVIIGRVDAERNAEIIAWDDAIRLRKLLGVYINNAVANVITANCPAGNDPNLPAINATLAAGLCCRRNS</sequence>
<name>A0A914Q4E2_9BILA</name>
<dbReference type="WBParaSite" id="PDA_v2.g25720.t1">
    <property type="protein sequence ID" value="PDA_v2.g25720.t1"/>
    <property type="gene ID" value="PDA_v2.g25720"/>
</dbReference>
<proteinExistence type="predicted"/>
<accession>A0A914Q4E2</accession>
<evidence type="ECO:0000313" key="1">
    <source>
        <dbReference type="Proteomes" id="UP000887578"/>
    </source>
</evidence>
<dbReference type="Proteomes" id="UP000887578">
    <property type="component" value="Unplaced"/>
</dbReference>
<evidence type="ECO:0000313" key="2">
    <source>
        <dbReference type="WBParaSite" id="PDA_v2.g25720.t1"/>
    </source>
</evidence>
<reference evidence="2" key="1">
    <citation type="submission" date="2022-11" db="UniProtKB">
        <authorList>
            <consortium name="WormBaseParasite"/>
        </authorList>
    </citation>
    <scope>IDENTIFICATION</scope>
</reference>
<organism evidence="1 2">
    <name type="scientific">Panagrolaimus davidi</name>
    <dbReference type="NCBI Taxonomy" id="227884"/>
    <lineage>
        <taxon>Eukaryota</taxon>
        <taxon>Metazoa</taxon>
        <taxon>Ecdysozoa</taxon>
        <taxon>Nematoda</taxon>
        <taxon>Chromadorea</taxon>
        <taxon>Rhabditida</taxon>
        <taxon>Tylenchina</taxon>
        <taxon>Panagrolaimomorpha</taxon>
        <taxon>Panagrolaimoidea</taxon>
        <taxon>Panagrolaimidae</taxon>
        <taxon>Panagrolaimus</taxon>
    </lineage>
</organism>